<evidence type="ECO:0000256" key="1">
    <source>
        <dbReference type="SAM" id="Phobius"/>
    </source>
</evidence>
<sequence length="112" mass="12325">MTVLKTSITAGLVALTMTSALVATAPVAEARDHFWAGVAAGAVGGIIGGAIANQSGPRYVEHRYYDVAPPPPTVVYERTYYREAPPPRPRCHFEWRENSWGDSYRVRVCPDY</sequence>
<organism evidence="3 4">
    <name type="scientific">Rhizobium straminoryzae</name>
    <dbReference type="NCBI Taxonomy" id="1387186"/>
    <lineage>
        <taxon>Bacteria</taxon>
        <taxon>Pseudomonadati</taxon>
        <taxon>Pseudomonadota</taxon>
        <taxon>Alphaproteobacteria</taxon>
        <taxon>Hyphomicrobiales</taxon>
        <taxon>Rhizobiaceae</taxon>
        <taxon>Rhizobium/Agrobacterium group</taxon>
        <taxon>Rhizobium</taxon>
    </lineage>
</organism>
<feature type="signal peptide" evidence="2">
    <location>
        <begin position="1"/>
        <end position="22"/>
    </location>
</feature>
<keyword evidence="1" id="KW-0812">Transmembrane</keyword>
<feature type="chain" id="PRO_5021828616" evidence="2">
    <location>
        <begin position="23"/>
        <end position="112"/>
    </location>
</feature>
<evidence type="ECO:0000313" key="3">
    <source>
        <dbReference type="EMBL" id="TRL40030.1"/>
    </source>
</evidence>
<feature type="transmembrane region" description="Helical" evidence="1">
    <location>
        <begin position="34"/>
        <end position="53"/>
    </location>
</feature>
<evidence type="ECO:0000313" key="4">
    <source>
        <dbReference type="Proteomes" id="UP000316801"/>
    </source>
</evidence>
<dbReference type="Proteomes" id="UP000316801">
    <property type="component" value="Unassembled WGS sequence"/>
</dbReference>
<dbReference type="EMBL" id="VJMG01000016">
    <property type="protein sequence ID" value="TRL40030.1"/>
    <property type="molecule type" value="Genomic_DNA"/>
</dbReference>
<proteinExistence type="predicted"/>
<protein>
    <submittedName>
        <fullName evidence="3">Uncharacterized protein</fullName>
    </submittedName>
</protein>
<reference evidence="3 4" key="1">
    <citation type="submission" date="2019-07" db="EMBL/GenBank/DDBJ databases">
        <title>Ln-dependent methylotrophs.</title>
        <authorList>
            <person name="Tani A."/>
        </authorList>
    </citation>
    <scope>NUCLEOTIDE SEQUENCE [LARGE SCALE GENOMIC DNA]</scope>
    <source>
        <strain evidence="3 4">SM12</strain>
    </source>
</reference>
<keyword evidence="4" id="KW-1185">Reference proteome</keyword>
<keyword evidence="2" id="KW-0732">Signal</keyword>
<dbReference type="RefSeq" id="WP_143124423.1">
    <property type="nucleotide sequence ID" value="NZ_VJMG01000016.1"/>
</dbReference>
<gene>
    <name evidence="3" type="ORF">FNA46_07095</name>
</gene>
<keyword evidence="1" id="KW-1133">Transmembrane helix</keyword>
<comment type="caution">
    <text evidence="3">The sequence shown here is derived from an EMBL/GenBank/DDBJ whole genome shotgun (WGS) entry which is preliminary data.</text>
</comment>
<name>A0A549TDA8_9HYPH</name>
<dbReference type="AlphaFoldDB" id="A0A549TDA8"/>
<evidence type="ECO:0000256" key="2">
    <source>
        <dbReference type="SAM" id="SignalP"/>
    </source>
</evidence>
<keyword evidence="1" id="KW-0472">Membrane</keyword>
<accession>A0A549TDA8</accession>